<dbReference type="PANTHER" id="PTHR30532">
    <property type="entry name" value="IRON III DICITRATE-BINDING PERIPLASMIC PROTEIN"/>
    <property type="match status" value="1"/>
</dbReference>
<keyword evidence="3" id="KW-0813">Transport</keyword>
<gene>
    <name evidence="9" type="ORF">I858_016570</name>
</gene>
<name>A0A1B1S5Y0_9BACL</name>
<dbReference type="GO" id="GO:1901678">
    <property type="term" value="P:iron coordination entity transport"/>
    <property type="evidence" value="ECO:0007669"/>
    <property type="project" value="UniProtKB-ARBA"/>
</dbReference>
<dbReference type="InterPro" id="IPR051313">
    <property type="entry name" value="Bact_iron-sidero_bind"/>
</dbReference>
<dbReference type="GO" id="GO:0005886">
    <property type="term" value="C:plasma membrane"/>
    <property type="evidence" value="ECO:0007669"/>
    <property type="project" value="UniProtKB-SubCell"/>
</dbReference>
<dbReference type="FunFam" id="3.40.50.1980:FF:000003">
    <property type="entry name" value="Iron ABC transporter substrate-binding protein"/>
    <property type="match status" value="1"/>
</dbReference>
<comment type="similarity">
    <text evidence="2">Belongs to the bacterial solute-binding protein 8 family.</text>
</comment>
<feature type="domain" description="Fe/B12 periplasmic-binding" evidence="8">
    <location>
        <begin position="53"/>
        <end position="317"/>
    </location>
</feature>
<dbReference type="Proteomes" id="UP000053354">
    <property type="component" value="Plasmid pPS15-1"/>
</dbReference>
<reference evidence="9" key="1">
    <citation type="submission" date="2016-10" db="EMBL/GenBank/DDBJ databases">
        <authorList>
            <person name="See-Too W.S."/>
        </authorList>
    </citation>
    <scope>NUCLEOTIDE SEQUENCE</scope>
    <source>
        <strain evidence="9">L10.15</strain>
        <plasmid evidence="9">pPS15-1</plasmid>
    </source>
</reference>
<evidence type="ECO:0000256" key="2">
    <source>
        <dbReference type="ARBA" id="ARBA00008814"/>
    </source>
</evidence>
<keyword evidence="5" id="KW-0564">Palmitate</keyword>
<dbReference type="EMBL" id="CP016541">
    <property type="protein sequence ID" value="ANU28593.1"/>
    <property type="molecule type" value="Genomic_DNA"/>
</dbReference>
<dbReference type="PANTHER" id="PTHR30532:SF21">
    <property type="entry name" value="SIDEROPHORE-BINDING LIPOPROTEIN YFIY-RELATED"/>
    <property type="match status" value="1"/>
</dbReference>
<proteinExistence type="inferred from homology"/>
<keyword evidence="9" id="KW-0614">Plasmid</keyword>
<evidence type="ECO:0000256" key="4">
    <source>
        <dbReference type="ARBA" id="ARBA00022729"/>
    </source>
</evidence>
<dbReference type="InterPro" id="IPR002491">
    <property type="entry name" value="ABC_transptr_periplasmic_BD"/>
</dbReference>
<comment type="subcellular location">
    <subcellularLocation>
        <location evidence="1">Cell membrane</location>
        <topology evidence="1">Lipid-anchor</topology>
    </subcellularLocation>
</comment>
<sequence length="317" mass="35284">MFLSIALLSLFLMIAGCSNSASSNTEAGSASDVESQTITHAMGTTEIKGTPQRVVTLYQGANDAAVALGVTPVGIVESWDEQPVYNYLKEELGEVPIVGQETQPNLEEIAKLKPDLIIASKIRHEEVYEQLSAIAPTIAHETVFVFKETVDLMGQALHKETEAQEIIEDWDNRVIDFKEKLEVKMGDKAPEHVAVLNFRADHSRIYYTGFAGSILTELGFEGPKNMQDDSPDIIKLTDKESITEMNADAFYIFMDKNDPAVVKTYEEWTNHPLWENLDAVKSNQVYGVDEIVWNLGGGIISANLMLDDMYDRFGLEK</sequence>
<keyword evidence="4 7" id="KW-0732">Signal</keyword>
<evidence type="ECO:0000313" key="9">
    <source>
        <dbReference type="EMBL" id="ANU28593.1"/>
    </source>
</evidence>
<geneLocation type="plasmid" evidence="9 10">
    <name>pPS15-1</name>
</geneLocation>
<evidence type="ECO:0000256" key="7">
    <source>
        <dbReference type="SAM" id="SignalP"/>
    </source>
</evidence>
<dbReference type="GO" id="GO:0030288">
    <property type="term" value="C:outer membrane-bounded periplasmic space"/>
    <property type="evidence" value="ECO:0007669"/>
    <property type="project" value="TreeGrafter"/>
</dbReference>
<dbReference type="SUPFAM" id="SSF53807">
    <property type="entry name" value="Helical backbone' metal receptor"/>
    <property type="match status" value="1"/>
</dbReference>
<dbReference type="PROSITE" id="PS50983">
    <property type="entry name" value="FE_B12_PBP"/>
    <property type="match status" value="1"/>
</dbReference>
<organism evidence="9 10">
    <name type="scientific">Planococcus versutus</name>
    <dbReference type="NCBI Taxonomy" id="1302659"/>
    <lineage>
        <taxon>Bacteria</taxon>
        <taxon>Bacillati</taxon>
        <taxon>Bacillota</taxon>
        <taxon>Bacilli</taxon>
        <taxon>Bacillales</taxon>
        <taxon>Caryophanaceae</taxon>
        <taxon>Planococcus</taxon>
    </lineage>
</organism>
<evidence type="ECO:0000259" key="8">
    <source>
        <dbReference type="PROSITE" id="PS50983"/>
    </source>
</evidence>
<evidence type="ECO:0000313" key="10">
    <source>
        <dbReference type="Proteomes" id="UP000053354"/>
    </source>
</evidence>
<feature type="chain" id="PRO_5038479421" evidence="7">
    <location>
        <begin position="24"/>
        <end position="317"/>
    </location>
</feature>
<feature type="signal peptide" evidence="7">
    <location>
        <begin position="1"/>
        <end position="23"/>
    </location>
</feature>
<dbReference type="Gene3D" id="3.40.50.1980">
    <property type="entry name" value="Nitrogenase molybdenum iron protein domain"/>
    <property type="match status" value="2"/>
</dbReference>
<accession>A0A1B1S5Y0</accession>
<keyword evidence="6" id="KW-0449">Lipoprotein</keyword>
<dbReference type="KEGG" id="pll:I858_016570"/>
<dbReference type="AlphaFoldDB" id="A0A1B1S5Y0"/>
<dbReference type="CDD" id="cd01146">
    <property type="entry name" value="FhuD"/>
    <property type="match status" value="1"/>
</dbReference>
<evidence type="ECO:0000256" key="5">
    <source>
        <dbReference type="ARBA" id="ARBA00023139"/>
    </source>
</evidence>
<dbReference type="Pfam" id="PF01497">
    <property type="entry name" value="Peripla_BP_2"/>
    <property type="match status" value="1"/>
</dbReference>
<evidence type="ECO:0000256" key="3">
    <source>
        <dbReference type="ARBA" id="ARBA00022448"/>
    </source>
</evidence>
<dbReference type="RefSeq" id="WP_049694991.1">
    <property type="nucleotide sequence ID" value="NZ_CP016541.2"/>
</dbReference>
<evidence type="ECO:0000256" key="6">
    <source>
        <dbReference type="ARBA" id="ARBA00023288"/>
    </source>
</evidence>
<keyword evidence="10" id="KW-1185">Reference proteome</keyword>
<dbReference type="OrthoDB" id="9793175at2"/>
<protein>
    <submittedName>
        <fullName evidence="9">Iron ABC transporter substrate-binding protein</fullName>
    </submittedName>
</protein>
<evidence type="ECO:0000256" key="1">
    <source>
        <dbReference type="ARBA" id="ARBA00004193"/>
    </source>
</evidence>